<evidence type="ECO:0000313" key="2">
    <source>
        <dbReference type="EMBL" id="DAD69262.1"/>
    </source>
</evidence>
<organism evidence="2">
    <name type="scientific">Myoviridae sp. cte0t5</name>
    <dbReference type="NCBI Taxonomy" id="2823549"/>
    <lineage>
        <taxon>Viruses</taxon>
        <taxon>Duplodnaviria</taxon>
        <taxon>Heunggongvirae</taxon>
        <taxon>Uroviricota</taxon>
        <taxon>Caudoviricetes</taxon>
    </lineage>
</organism>
<protein>
    <submittedName>
        <fullName evidence="2">Uncharacterized protein</fullName>
    </submittedName>
</protein>
<accession>A0A8S5LGZ2</accession>
<sequence length="58" mass="5961">MYICDLSHSDAESVSAPAAGSDPTPRSASLRFGVGSLNPGSNRGRRKRRGAFAPAVSA</sequence>
<name>A0A8S5LGZ2_9CAUD</name>
<reference evidence="2" key="1">
    <citation type="journal article" date="2021" name="Proc. Natl. Acad. Sci. U.S.A.">
        <title>A Catalog of Tens of Thousands of Viruses from Human Metagenomes Reveals Hidden Associations with Chronic Diseases.</title>
        <authorList>
            <person name="Tisza M.J."/>
            <person name="Buck C.B."/>
        </authorList>
    </citation>
    <scope>NUCLEOTIDE SEQUENCE</scope>
    <source>
        <strain evidence="2">Cte0t5</strain>
    </source>
</reference>
<dbReference type="EMBL" id="BK014717">
    <property type="protein sequence ID" value="DAD69262.1"/>
    <property type="molecule type" value="Genomic_DNA"/>
</dbReference>
<evidence type="ECO:0000256" key="1">
    <source>
        <dbReference type="SAM" id="MobiDB-lite"/>
    </source>
</evidence>
<feature type="region of interest" description="Disordered" evidence="1">
    <location>
        <begin position="1"/>
        <end position="58"/>
    </location>
</feature>
<proteinExistence type="predicted"/>